<dbReference type="PANTHER" id="PTHR30250:SF11">
    <property type="entry name" value="O-ANTIGEN TRANSPORTER-RELATED"/>
    <property type="match status" value="1"/>
</dbReference>
<feature type="transmembrane region" description="Helical" evidence="6">
    <location>
        <begin position="327"/>
        <end position="347"/>
    </location>
</feature>
<protein>
    <submittedName>
        <fullName evidence="7">Oligosaccharide flippase family protein</fullName>
    </submittedName>
</protein>
<evidence type="ECO:0000313" key="8">
    <source>
        <dbReference type="Proteomes" id="UP001058403"/>
    </source>
</evidence>
<accession>A0A9X9NFW9</accession>
<dbReference type="AlphaFoldDB" id="A0A9X9NFW9"/>
<evidence type="ECO:0000256" key="2">
    <source>
        <dbReference type="ARBA" id="ARBA00022475"/>
    </source>
</evidence>
<dbReference type="GO" id="GO:0005886">
    <property type="term" value="C:plasma membrane"/>
    <property type="evidence" value="ECO:0007669"/>
    <property type="project" value="UniProtKB-SubCell"/>
</dbReference>
<keyword evidence="4 6" id="KW-1133">Transmembrane helix</keyword>
<organism evidence="7 8">
    <name type="scientific">Bacteroides fragilis</name>
    <dbReference type="NCBI Taxonomy" id="817"/>
    <lineage>
        <taxon>Bacteria</taxon>
        <taxon>Pseudomonadati</taxon>
        <taxon>Bacteroidota</taxon>
        <taxon>Bacteroidia</taxon>
        <taxon>Bacteroidales</taxon>
        <taxon>Bacteroidaceae</taxon>
        <taxon>Bacteroides</taxon>
    </lineage>
</organism>
<evidence type="ECO:0000313" key="7">
    <source>
        <dbReference type="EMBL" id="UVO90109.1"/>
    </source>
</evidence>
<evidence type="ECO:0000256" key="5">
    <source>
        <dbReference type="ARBA" id="ARBA00023136"/>
    </source>
</evidence>
<feature type="transmembrane region" description="Helical" evidence="6">
    <location>
        <begin position="82"/>
        <end position="102"/>
    </location>
</feature>
<feature type="transmembrane region" description="Helical" evidence="6">
    <location>
        <begin position="173"/>
        <end position="196"/>
    </location>
</feature>
<feature type="transmembrane region" description="Helical" evidence="6">
    <location>
        <begin position="294"/>
        <end position="315"/>
    </location>
</feature>
<feature type="transmembrane region" description="Helical" evidence="6">
    <location>
        <begin position="256"/>
        <end position="274"/>
    </location>
</feature>
<feature type="transmembrane region" description="Helical" evidence="6">
    <location>
        <begin position="359"/>
        <end position="381"/>
    </location>
</feature>
<feature type="transmembrane region" description="Helical" evidence="6">
    <location>
        <begin position="217"/>
        <end position="244"/>
    </location>
</feature>
<evidence type="ECO:0000256" key="4">
    <source>
        <dbReference type="ARBA" id="ARBA00022989"/>
    </source>
</evidence>
<feature type="transmembrane region" description="Helical" evidence="6">
    <location>
        <begin position="387"/>
        <end position="407"/>
    </location>
</feature>
<dbReference type="EMBL" id="CP103070">
    <property type="protein sequence ID" value="UVO90109.1"/>
    <property type="molecule type" value="Genomic_DNA"/>
</dbReference>
<feature type="transmembrane region" description="Helical" evidence="6">
    <location>
        <begin position="40"/>
        <end position="61"/>
    </location>
</feature>
<proteinExistence type="predicted"/>
<feature type="transmembrane region" description="Helical" evidence="6">
    <location>
        <begin position="146"/>
        <end position="167"/>
    </location>
</feature>
<feature type="transmembrane region" description="Helical" evidence="6">
    <location>
        <begin position="446"/>
        <end position="464"/>
    </location>
</feature>
<dbReference type="InterPro" id="IPR050833">
    <property type="entry name" value="Poly_Biosynth_Transport"/>
</dbReference>
<dbReference type="InterPro" id="IPR002797">
    <property type="entry name" value="Polysacc_synth"/>
</dbReference>
<gene>
    <name evidence="7" type="ORF">NXW39_00485</name>
</gene>
<keyword evidence="3 6" id="KW-0812">Transmembrane</keyword>
<dbReference type="Pfam" id="PF01943">
    <property type="entry name" value="Polysacc_synt"/>
    <property type="match status" value="1"/>
</dbReference>
<keyword evidence="5 6" id="KW-0472">Membrane</keyword>
<dbReference type="Proteomes" id="UP001058403">
    <property type="component" value="Chromosome"/>
</dbReference>
<evidence type="ECO:0000256" key="3">
    <source>
        <dbReference type="ARBA" id="ARBA00022692"/>
    </source>
</evidence>
<comment type="subcellular location">
    <subcellularLocation>
        <location evidence="1">Cell membrane</location>
        <topology evidence="1">Multi-pass membrane protein</topology>
    </subcellularLocation>
</comment>
<keyword evidence="2" id="KW-1003">Cell membrane</keyword>
<feature type="transmembrane region" description="Helical" evidence="6">
    <location>
        <begin position="12"/>
        <end position="34"/>
    </location>
</feature>
<evidence type="ECO:0000256" key="1">
    <source>
        <dbReference type="ARBA" id="ARBA00004651"/>
    </source>
</evidence>
<reference evidence="7" key="1">
    <citation type="submission" date="2022-08" db="EMBL/GenBank/DDBJ databases">
        <title>Genome Sequencing of Bacteroides fragilis Group Isolates with Nanopore Technology.</title>
        <authorList>
            <person name="Tisza M.J."/>
            <person name="Smith D."/>
            <person name="Dekker J.P."/>
        </authorList>
    </citation>
    <scope>NUCLEOTIDE SEQUENCE</scope>
    <source>
        <strain evidence="7">BFG-49</strain>
    </source>
</reference>
<feature type="transmembrane region" description="Helical" evidence="6">
    <location>
        <begin position="114"/>
        <end position="134"/>
    </location>
</feature>
<sequence length="472" mass="54108">MSIAQIFKSSFYYGVIPKISTLINVLLLPIITPYLTPYDYGIWGIISSYSGMFLAIAPLGLHMHLSNSYFEYKKWQLVWGHILFLFFLSGVIFSLIYILIIIGELGVLPTMTRVLVAICSSIPILLFGNVTLATHLYPLENKPFPLVIKNLVASLSAILVSFIMIYFFKLGYWGFVLGTAIAAIVNFSLFVYPLYFNEDIVPTIDRNVKRIKNWLKVAFPVIPHALGFMLLSSSSRIIMSWYNIPLVDIGLFSNGYMIGDYVTIVSTALVTALVPQMQRAFRECRYIDYRRLYYLCQLTTFGVVFCVSVWMPQIYKILIRNSSFQESIPIASLICYANVLMPLYSFVSTTIFIEKQTKYLLWLVFLPGVINLTVCLAFIPLYGYKVAIYSTLISYWSQLLIPFISAYHKRKMQLWMGTRKRILELFICLVFFLFLSQKLMDVSIGGKLSLSFVVVIIYVSMLRFTHIGDRVV</sequence>
<name>A0A9X9NFW9_BACFG</name>
<feature type="transmembrane region" description="Helical" evidence="6">
    <location>
        <begin position="422"/>
        <end position="440"/>
    </location>
</feature>
<dbReference type="RefSeq" id="WP_258727424.1">
    <property type="nucleotide sequence ID" value="NZ_CAXSVT010000002.1"/>
</dbReference>
<dbReference type="PANTHER" id="PTHR30250">
    <property type="entry name" value="PST FAMILY PREDICTED COLANIC ACID TRANSPORTER"/>
    <property type="match status" value="1"/>
</dbReference>
<evidence type="ECO:0000256" key="6">
    <source>
        <dbReference type="SAM" id="Phobius"/>
    </source>
</evidence>